<reference evidence="1" key="1">
    <citation type="submission" date="2020-11" db="EMBL/GenBank/DDBJ databases">
        <authorList>
            <consortium name="DOE Joint Genome Institute"/>
            <person name="Ahrendt S."/>
            <person name="Riley R."/>
            <person name="Andreopoulos W."/>
            <person name="Labutti K."/>
            <person name="Pangilinan J."/>
            <person name="Ruiz-Duenas F.J."/>
            <person name="Barrasa J.M."/>
            <person name="Sanchez-Garcia M."/>
            <person name="Camarero S."/>
            <person name="Miyauchi S."/>
            <person name="Serrano A."/>
            <person name="Linde D."/>
            <person name="Babiker R."/>
            <person name="Drula E."/>
            <person name="Ayuso-Fernandez I."/>
            <person name="Pacheco R."/>
            <person name="Padilla G."/>
            <person name="Ferreira P."/>
            <person name="Barriuso J."/>
            <person name="Kellner H."/>
            <person name="Castanera R."/>
            <person name="Alfaro M."/>
            <person name="Ramirez L."/>
            <person name="Pisabarro A.G."/>
            <person name="Kuo A."/>
            <person name="Tritt A."/>
            <person name="Lipzen A."/>
            <person name="He G."/>
            <person name="Yan M."/>
            <person name="Ng V."/>
            <person name="Cullen D."/>
            <person name="Martin F."/>
            <person name="Rosso M.-N."/>
            <person name="Henrissat B."/>
            <person name="Hibbett D."/>
            <person name="Martinez A.T."/>
            <person name="Grigoriev I.V."/>
        </authorList>
    </citation>
    <scope>NUCLEOTIDE SEQUENCE</scope>
    <source>
        <strain evidence="1">ATCC 90797</strain>
    </source>
</reference>
<dbReference type="EMBL" id="MU154564">
    <property type="protein sequence ID" value="KAF9495193.1"/>
    <property type="molecule type" value="Genomic_DNA"/>
</dbReference>
<sequence>MPFTYAVEHMEEDEPASSSSKTIPPWVELEYAHMCILAGPKAQVRFTHLSRSSCKSLEEALKPSSSPEELAAFSCHSQGILECMKNAGLPIDKVCLLDPKAEAALSPDDGDGRFDWFLFGGILGDDPPRDRTSELRSLGFPTRHLGPTQMTTDTALGVTKIVVDDKVPLDKIPYVNYPTIVFNHKESVEMPFKYIADTDGNPRLPLGMRELLHEDLNKGFEF</sequence>
<name>A0A9P5ZY11_PLEER</name>
<dbReference type="GO" id="GO:0035241">
    <property type="term" value="F:protein-arginine omega-N monomethyltransferase activity"/>
    <property type="evidence" value="ECO:0007669"/>
    <property type="project" value="TreeGrafter"/>
</dbReference>
<dbReference type="AlphaFoldDB" id="A0A9P5ZY11"/>
<keyword evidence="2" id="KW-1185">Reference proteome</keyword>
<evidence type="ECO:0000313" key="1">
    <source>
        <dbReference type="EMBL" id="KAF9495193.1"/>
    </source>
</evidence>
<dbReference type="CDD" id="cd18090">
    <property type="entry name" value="Arginine_MT_Sfm1"/>
    <property type="match status" value="1"/>
</dbReference>
<dbReference type="Pfam" id="PF04252">
    <property type="entry name" value="SFM1-like"/>
    <property type="match status" value="1"/>
</dbReference>
<dbReference type="PANTHER" id="PTHR35517">
    <property type="entry name" value="PROTEIN ARGININE N-METHYLTRANSFERASE SFM1"/>
    <property type="match status" value="1"/>
</dbReference>
<dbReference type="OrthoDB" id="373498at2759"/>
<gene>
    <name evidence="1" type="ORF">BDN71DRAFT_1447820</name>
</gene>
<accession>A0A9P5ZY11</accession>
<comment type="caution">
    <text evidence="1">The sequence shown here is derived from an EMBL/GenBank/DDBJ whole genome shotgun (WGS) entry which is preliminary data.</text>
</comment>
<organism evidence="1 2">
    <name type="scientific">Pleurotus eryngii</name>
    <name type="common">Boletus of the steppes</name>
    <dbReference type="NCBI Taxonomy" id="5323"/>
    <lineage>
        <taxon>Eukaryota</taxon>
        <taxon>Fungi</taxon>
        <taxon>Dikarya</taxon>
        <taxon>Basidiomycota</taxon>
        <taxon>Agaricomycotina</taxon>
        <taxon>Agaricomycetes</taxon>
        <taxon>Agaricomycetidae</taxon>
        <taxon>Agaricales</taxon>
        <taxon>Pleurotineae</taxon>
        <taxon>Pleurotaceae</taxon>
        <taxon>Pleurotus</taxon>
    </lineage>
</organism>
<evidence type="ECO:0000313" key="2">
    <source>
        <dbReference type="Proteomes" id="UP000807025"/>
    </source>
</evidence>
<dbReference type="PANTHER" id="PTHR35517:SF1">
    <property type="entry name" value="PROTEIN ARGININE N-METHYLTRANSFERASE SFM1"/>
    <property type="match status" value="1"/>
</dbReference>
<dbReference type="Proteomes" id="UP000807025">
    <property type="component" value="Unassembled WGS sequence"/>
</dbReference>
<proteinExistence type="predicted"/>
<dbReference type="InterPro" id="IPR007364">
    <property type="entry name" value="SFM1-like"/>
</dbReference>
<protein>
    <submittedName>
        <fullName evidence="1">DUF431-domain-containing protein</fullName>
    </submittedName>
</protein>